<keyword evidence="2" id="KW-1185">Reference proteome</keyword>
<sequence>MINLDDVSTKDLIAALIKRKNEVYSMPYPVDDAIVIIANHYYPPEPESP</sequence>
<protein>
    <submittedName>
        <fullName evidence="1">Uncharacterized protein</fullName>
    </submittedName>
</protein>
<dbReference type="Proteomes" id="UP000199520">
    <property type="component" value="Unassembled WGS sequence"/>
</dbReference>
<evidence type="ECO:0000313" key="2">
    <source>
        <dbReference type="Proteomes" id="UP000199520"/>
    </source>
</evidence>
<evidence type="ECO:0000313" key="1">
    <source>
        <dbReference type="EMBL" id="SFM30867.1"/>
    </source>
</evidence>
<organism evidence="1 2">
    <name type="scientific">Pelosinus propionicus DSM 13327</name>
    <dbReference type="NCBI Taxonomy" id="1123291"/>
    <lineage>
        <taxon>Bacteria</taxon>
        <taxon>Bacillati</taxon>
        <taxon>Bacillota</taxon>
        <taxon>Negativicutes</taxon>
        <taxon>Selenomonadales</taxon>
        <taxon>Sporomusaceae</taxon>
        <taxon>Pelosinus</taxon>
    </lineage>
</organism>
<reference evidence="2" key="1">
    <citation type="submission" date="2016-10" db="EMBL/GenBank/DDBJ databases">
        <authorList>
            <person name="Varghese N."/>
            <person name="Submissions S."/>
        </authorList>
    </citation>
    <scope>NUCLEOTIDE SEQUENCE [LARGE SCALE GENOMIC DNA]</scope>
    <source>
        <strain evidence="2">DSM 13327</strain>
    </source>
</reference>
<gene>
    <name evidence="1" type="ORF">SAMN04490355_107210</name>
</gene>
<name>A0A1I4PSW8_9FIRM</name>
<dbReference type="AlphaFoldDB" id="A0A1I4PSW8"/>
<accession>A0A1I4PSW8</accession>
<dbReference type="EMBL" id="FOTS01000072">
    <property type="protein sequence ID" value="SFM30867.1"/>
    <property type="molecule type" value="Genomic_DNA"/>
</dbReference>
<proteinExistence type="predicted"/>